<organism evidence="1 2">
    <name type="scientific">Enterovirga rhinocerotis</name>
    <dbReference type="NCBI Taxonomy" id="1339210"/>
    <lineage>
        <taxon>Bacteria</taxon>
        <taxon>Pseudomonadati</taxon>
        <taxon>Pseudomonadota</taxon>
        <taxon>Alphaproteobacteria</taxon>
        <taxon>Hyphomicrobiales</taxon>
        <taxon>Methylobacteriaceae</taxon>
        <taxon>Enterovirga</taxon>
    </lineage>
</organism>
<dbReference type="Proteomes" id="UP000295122">
    <property type="component" value="Unassembled WGS sequence"/>
</dbReference>
<keyword evidence="2" id="KW-1185">Reference proteome</keyword>
<dbReference type="RefSeq" id="WP_133774593.1">
    <property type="nucleotide sequence ID" value="NZ_SNZR01000017.1"/>
</dbReference>
<name>A0A4R7BKG3_9HYPH</name>
<dbReference type="AlphaFoldDB" id="A0A4R7BKG3"/>
<comment type="caution">
    <text evidence="1">The sequence shown here is derived from an EMBL/GenBank/DDBJ whole genome shotgun (WGS) entry which is preliminary data.</text>
</comment>
<dbReference type="EMBL" id="SNZR01000017">
    <property type="protein sequence ID" value="TDR85523.1"/>
    <property type="molecule type" value="Genomic_DNA"/>
</dbReference>
<sequence length="89" mass="9798">MDWVDLNGATPLRAGWYAAITRWRTQSGRIPTACWWSGTKWGLADPTRIACFFPQPFDRAHDAVSKAFDLEETGVETPLRTSSLAAAAG</sequence>
<evidence type="ECO:0000313" key="1">
    <source>
        <dbReference type="EMBL" id="TDR85523.1"/>
    </source>
</evidence>
<proteinExistence type="predicted"/>
<reference evidence="1 2" key="1">
    <citation type="submission" date="2019-03" db="EMBL/GenBank/DDBJ databases">
        <title>Genomic Encyclopedia of Type Strains, Phase IV (KMG-IV): sequencing the most valuable type-strain genomes for metagenomic binning, comparative biology and taxonomic classification.</title>
        <authorList>
            <person name="Goeker M."/>
        </authorList>
    </citation>
    <scope>NUCLEOTIDE SEQUENCE [LARGE SCALE GENOMIC DNA]</scope>
    <source>
        <strain evidence="1 2">DSM 25903</strain>
    </source>
</reference>
<evidence type="ECO:0000313" key="2">
    <source>
        <dbReference type="Proteomes" id="UP000295122"/>
    </source>
</evidence>
<gene>
    <name evidence="1" type="ORF">EV668_4646</name>
</gene>
<accession>A0A4R7BKG3</accession>
<protein>
    <submittedName>
        <fullName evidence="1">Uncharacterized protein</fullName>
    </submittedName>
</protein>